<dbReference type="SUPFAM" id="SSF82171">
    <property type="entry name" value="DPP6 N-terminal domain-like"/>
    <property type="match status" value="1"/>
</dbReference>
<dbReference type="Proteomes" id="UP000248764">
    <property type="component" value="Unassembled WGS sequence"/>
</dbReference>
<organism evidence="1 2">
    <name type="scientific">Jiangella anatolica</name>
    <dbReference type="NCBI Taxonomy" id="2670374"/>
    <lineage>
        <taxon>Bacteria</taxon>
        <taxon>Bacillati</taxon>
        <taxon>Actinomycetota</taxon>
        <taxon>Actinomycetes</taxon>
        <taxon>Jiangellales</taxon>
        <taxon>Jiangellaceae</taxon>
        <taxon>Jiangella</taxon>
    </lineage>
</organism>
<reference evidence="1 2" key="1">
    <citation type="submission" date="2018-01" db="EMBL/GenBank/DDBJ databases">
        <title>Draft genome sequence of Jiangella sp. GTF31.</title>
        <authorList>
            <person name="Sahin N."/>
            <person name="Ay H."/>
            <person name="Saygin H."/>
        </authorList>
    </citation>
    <scope>NUCLEOTIDE SEQUENCE [LARGE SCALE GENOMIC DNA]</scope>
    <source>
        <strain evidence="1 2">GTF31</strain>
    </source>
</reference>
<gene>
    <name evidence="1" type="ORF">C1I92_08890</name>
</gene>
<dbReference type="Gene3D" id="2.130.10.10">
    <property type="entry name" value="YVTN repeat-like/Quinoprotein amine dehydrogenase"/>
    <property type="match status" value="1"/>
</dbReference>
<evidence type="ECO:0000313" key="1">
    <source>
        <dbReference type="EMBL" id="PZF84334.1"/>
    </source>
</evidence>
<dbReference type="SUPFAM" id="SSF101898">
    <property type="entry name" value="NHL repeat"/>
    <property type="match status" value="1"/>
</dbReference>
<protein>
    <submittedName>
        <fullName evidence="1">Uncharacterized protein</fullName>
    </submittedName>
</protein>
<dbReference type="EMBL" id="POTW01000016">
    <property type="protein sequence ID" value="PZF84334.1"/>
    <property type="molecule type" value="Genomic_DNA"/>
</dbReference>
<dbReference type="AlphaFoldDB" id="A0A2W2BVB2"/>
<accession>A0A2W2BVB2</accession>
<comment type="caution">
    <text evidence="1">The sequence shown here is derived from an EMBL/GenBank/DDBJ whole genome shotgun (WGS) entry which is preliminary data.</text>
</comment>
<keyword evidence="2" id="KW-1185">Reference proteome</keyword>
<evidence type="ECO:0000313" key="2">
    <source>
        <dbReference type="Proteomes" id="UP000248764"/>
    </source>
</evidence>
<dbReference type="InterPro" id="IPR015943">
    <property type="entry name" value="WD40/YVTN_repeat-like_dom_sf"/>
</dbReference>
<sequence length="661" mass="69024">MAAILLGMTTLAGPGQQEAVALGPIEDLGTPVTDYSVLDVEVGTDSLGNPRLYGSTYAIGASPGVVFFGVDPATGTVTTQKSMAGSYGGYHVARRASDGSIFLPTISSDSIGRLWRYDPAADAVSVAAYQQEPAYSFFFGITATSWNSMYVGGYPSGHLNEFTTAGNLVDKGLVSSGSTYPKGIAEVSSSPKTVLVGGGSPAKVTVVNLDTGTRAEVLPSAYAGYSFAYNAYRAGSDILVQLVTPDTKILRYTVGGSTVTFAGELPGLTNAWTLPITGSQVYGQGSCGGSTGLIRYDLVTQTCTFQVAGGQWLGSRMHYVTIGGQQWIASVGAKGMFGRWNPVTGQVVTNQLSLPGHPTAITALAQGPDGKLYGGTYETNALFRYDTTTTVLGKVPGGGGEILSMASANGKLFIGAYTGAAMNVYDPALPWNPGSSAGSNPRFTGAIGSQQGRPWDMTVGSDGRIWTATGAEYGQLSGAITATNTTSPFASQSWRGVFGDHNIFSIASGGGKVFVGTTKHGDGVNATGYEQFGVWDIATQTLQFSAAIDFVSDYFYALCYASNGILYGSTDSGQLFRYDPATNTILSSVSFSYGPVLGMINGPDGKVYGHTGSTIFSIDPVTNTTTVLATTPTSYYRTLAFDANGYLYWANGPRLMRMDVL</sequence>
<name>A0A2W2BVB2_9ACTN</name>
<proteinExistence type="predicted"/>